<dbReference type="AlphaFoldDB" id="A0A2J5I5M2"/>
<feature type="region of interest" description="Disordered" evidence="5">
    <location>
        <begin position="126"/>
        <end position="165"/>
    </location>
</feature>
<evidence type="ECO:0000256" key="3">
    <source>
        <dbReference type="ARBA" id="ARBA00022989"/>
    </source>
</evidence>
<comment type="subcellular location">
    <subcellularLocation>
        <location evidence="1">Membrane</location>
        <topology evidence="1">Single-pass membrane protein</topology>
    </subcellularLocation>
</comment>
<evidence type="ECO:0000256" key="6">
    <source>
        <dbReference type="SAM" id="Phobius"/>
    </source>
</evidence>
<dbReference type="EMBL" id="KZ559506">
    <property type="protein sequence ID" value="PLN85230.1"/>
    <property type="molecule type" value="Genomic_DNA"/>
</dbReference>
<dbReference type="PANTHER" id="PTHR15549:SF27">
    <property type="entry name" value="CHITIN-BINDING TYPE-1 DOMAIN-CONTAINING PROTEIN"/>
    <property type="match status" value="1"/>
</dbReference>
<evidence type="ECO:0000313" key="7">
    <source>
        <dbReference type="EMBL" id="PLN85230.1"/>
    </source>
</evidence>
<evidence type="ECO:0000256" key="5">
    <source>
        <dbReference type="SAM" id="MobiDB-lite"/>
    </source>
</evidence>
<dbReference type="OrthoDB" id="4779287at2759"/>
<dbReference type="InterPro" id="IPR051694">
    <property type="entry name" value="Immunoregulatory_rcpt-like"/>
</dbReference>
<dbReference type="GO" id="GO:0071944">
    <property type="term" value="C:cell periphery"/>
    <property type="evidence" value="ECO:0007669"/>
    <property type="project" value="UniProtKB-ARBA"/>
</dbReference>
<dbReference type="GO" id="GO:0016020">
    <property type="term" value="C:membrane"/>
    <property type="evidence" value="ECO:0007669"/>
    <property type="project" value="UniProtKB-SubCell"/>
</dbReference>
<sequence>MSKYDPPNAGFALRAKDSCPSGTNACYQTWGGFVSCCPDTSHCYEYPNGAPNSFCCPGKSNCGDIITPKPHCADASWTMFESDGMFCCLDGQSGFWTAEKGHNGSVGCADGDPGSNLRTLINPAEQTLFSPSPTPSPSEPSKPDDPPPASPNPSSPPEGSSNNTGAIAGGVVGGVAGLALIIVAILFMLRRRRRQNDMQQPDGAPPGFQPIPTGGVNEASMKGYPGHEGPSELESTSAAKRYELPDESRPSELP</sequence>
<feature type="compositionally biased region" description="Basic and acidic residues" evidence="5">
    <location>
        <begin position="240"/>
        <end position="254"/>
    </location>
</feature>
<evidence type="ECO:0000256" key="4">
    <source>
        <dbReference type="ARBA" id="ARBA00023136"/>
    </source>
</evidence>
<feature type="region of interest" description="Disordered" evidence="5">
    <location>
        <begin position="196"/>
        <end position="254"/>
    </location>
</feature>
<feature type="transmembrane region" description="Helical" evidence="6">
    <location>
        <begin position="166"/>
        <end position="189"/>
    </location>
</feature>
<protein>
    <submittedName>
        <fullName evidence="7">Uncharacterized protein</fullName>
    </submittedName>
</protein>
<reference evidence="8" key="1">
    <citation type="submission" date="2017-12" db="EMBL/GenBank/DDBJ databases">
        <authorList>
            <consortium name="DOE Joint Genome Institute"/>
            <person name="Mondo S.J."/>
            <person name="Kjaerbolling I."/>
            <person name="Vesth T.C."/>
            <person name="Frisvad J.C."/>
            <person name="Nybo J.L."/>
            <person name="Theobald S."/>
            <person name="Kuo A."/>
            <person name="Bowyer P."/>
            <person name="Matsuda Y."/>
            <person name="Lyhne E.K."/>
            <person name="Kogle M.E."/>
            <person name="Clum A."/>
            <person name="Lipzen A."/>
            <person name="Salamov A."/>
            <person name="Ngan C.Y."/>
            <person name="Daum C."/>
            <person name="Chiniquy J."/>
            <person name="Barry K."/>
            <person name="LaButti K."/>
            <person name="Haridas S."/>
            <person name="Simmons B.A."/>
            <person name="Magnuson J.K."/>
            <person name="Mortensen U.H."/>
            <person name="Larsen T.O."/>
            <person name="Grigoriev I.V."/>
            <person name="Baker S.E."/>
            <person name="Andersen M.R."/>
            <person name="Nordberg H.P."/>
            <person name="Cantor M.N."/>
            <person name="Hua S.X."/>
        </authorList>
    </citation>
    <scope>NUCLEOTIDE SEQUENCE [LARGE SCALE GENOMIC DNA]</scope>
    <source>
        <strain evidence="8">IBT 19404</strain>
    </source>
</reference>
<name>A0A2J5I5M2_9EURO</name>
<keyword evidence="4 6" id="KW-0472">Membrane</keyword>
<keyword evidence="3 6" id="KW-1133">Transmembrane helix</keyword>
<dbReference type="Gene3D" id="1.20.5.510">
    <property type="entry name" value="Single helix bin"/>
    <property type="match status" value="1"/>
</dbReference>
<dbReference type="PANTHER" id="PTHR15549">
    <property type="entry name" value="PAIRED IMMUNOGLOBULIN-LIKE TYPE 2 RECEPTOR"/>
    <property type="match status" value="1"/>
</dbReference>
<evidence type="ECO:0000256" key="1">
    <source>
        <dbReference type="ARBA" id="ARBA00004167"/>
    </source>
</evidence>
<proteinExistence type="predicted"/>
<keyword evidence="8" id="KW-1185">Reference proteome</keyword>
<keyword evidence="2 6" id="KW-0812">Transmembrane</keyword>
<evidence type="ECO:0000256" key="2">
    <source>
        <dbReference type="ARBA" id="ARBA00022692"/>
    </source>
</evidence>
<organism evidence="7 8">
    <name type="scientific">Aspergillus taichungensis</name>
    <dbReference type="NCBI Taxonomy" id="482145"/>
    <lineage>
        <taxon>Eukaryota</taxon>
        <taxon>Fungi</taxon>
        <taxon>Dikarya</taxon>
        <taxon>Ascomycota</taxon>
        <taxon>Pezizomycotina</taxon>
        <taxon>Eurotiomycetes</taxon>
        <taxon>Eurotiomycetidae</taxon>
        <taxon>Eurotiales</taxon>
        <taxon>Aspergillaceae</taxon>
        <taxon>Aspergillus</taxon>
        <taxon>Aspergillus subgen. Circumdati</taxon>
    </lineage>
</organism>
<accession>A0A2J5I5M2</accession>
<feature type="compositionally biased region" description="Pro residues" evidence="5">
    <location>
        <begin position="132"/>
        <end position="156"/>
    </location>
</feature>
<dbReference type="Proteomes" id="UP000235023">
    <property type="component" value="Unassembled WGS sequence"/>
</dbReference>
<gene>
    <name evidence="7" type="ORF">BDW42DRAFT_11995</name>
</gene>
<evidence type="ECO:0000313" key="8">
    <source>
        <dbReference type="Proteomes" id="UP000235023"/>
    </source>
</evidence>